<accession>A0A9J5W6T5</accession>
<protein>
    <submittedName>
        <fullName evidence="1">Uncharacterized protein</fullName>
    </submittedName>
</protein>
<keyword evidence="2" id="KW-1185">Reference proteome</keyword>
<proteinExistence type="predicted"/>
<comment type="caution">
    <text evidence="1">The sequence shown here is derived from an EMBL/GenBank/DDBJ whole genome shotgun (WGS) entry which is preliminary data.</text>
</comment>
<dbReference type="AlphaFoldDB" id="A0A9J5W6T5"/>
<dbReference type="EMBL" id="JACXVP010000012">
    <property type="protein sequence ID" value="KAG5571055.1"/>
    <property type="molecule type" value="Genomic_DNA"/>
</dbReference>
<dbReference type="Proteomes" id="UP000824120">
    <property type="component" value="Chromosome 12"/>
</dbReference>
<organism evidence="1 2">
    <name type="scientific">Solanum commersonii</name>
    <name type="common">Commerson's wild potato</name>
    <name type="synonym">Commerson's nightshade</name>
    <dbReference type="NCBI Taxonomy" id="4109"/>
    <lineage>
        <taxon>Eukaryota</taxon>
        <taxon>Viridiplantae</taxon>
        <taxon>Streptophyta</taxon>
        <taxon>Embryophyta</taxon>
        <taxon>Tracheophyta</taxon>
        <taxon>Spermatophyta</taxon>
        <taxon>Magnoliopsida</taxon>
        <taxon>eudicotyledons</taxon>
        <taxon>Gunneridae</taxon>
        <taxon>Pentapetalae</taxon>
        <taxon>asterids</taxon>
        <taxon>lamiids</taxon>
        <taxon>Solanales</taxon>
        <taxon>Solanaceae</taxon>
        <taxon>Solanoideae</taxon>
        <taxon>Solaneae</taxon>
        <taxon>Solanum</taxon>
    </lineage>
</organism>
<name>A0A9J5W6T5_SOLCO</name>
<sequence length="131" mass="15073">MEVFEVLPEAWTPRRKKEQKGWKERKKLKPELRQSLLANRRREALRPLFHTISPNGPGHRDSIGKHRKAMNQMMGESPSRSAIPTNLVERFAATLNLKTINTSLIANTKPHVCFRLAKERGHETKAARLMA</sequence>
<evidence type="ECO:0000313" key="2">
    <source>
        <dbReference type="Proteomes" id="UP000824120"/>
    </source>
</evidence>
<reference evidence="1 2" key="1">
    <citation type="submission" date="2020-09" db="EMBL/GenBank/DDBJ databases">
        <title>De no assembly of potato wild relative species, Solanum commersonii.</title>
        <authorList>
            <person name="Cho K."/>
        </authorList>
    </citation>
    <scope>NUCLEOTIDE SEQUENCE [LARGE SCALE GENOMIC DNA]</scope>
    <source>
        <strain evidence="1">LZ3.2</strain>
        <tissue evidence="1">Leaf</tissue>
    </source>
</reference>
<gene>
    <name evidence="1" type="ORF">H5410_060821</name>
</gene>
<evidence type="ECO:0000313" key="1">
    <source>
        <dbReference type="EMBL" id="KAG5571055.1"/>
    </source>
</evidence>